<keyword evidence="7" id="KW-0811">Translocation</keyword>
<evidence type="ECO:0000256" key="5">
    <source>
        <dbReference type="ARBA" id="ARBA00022927"/>
    </source>
</evidence>
<dbReference type="PANTHER" id="PTHR19332">
    <property type="entry name" value="PEROXISOMAL MEMBRANE PROTEIN PEX13"/>
    <property type="match status" value="1"/>
</dbReference>
<gene>
    <name evidence="15" type="ORF">POSPLADRAFT_1139918</name>
</gene>
<dbReference type="AlphaFoldDB" id="A0A1X6N3S2"/>
<keyword evidence="3" id="KW-0813">Transport</keyword>
<organism evidence="15 16">
    <name type="scientific">Postia placenta MAD-698-R-SB12</name>
    <dbReference type="NCBI Taxonomy" id="670580"/>
    <lineage>
        <taxon>Eukaryota</taxon>
        <taxon>Fungi</taxon>
        <taxon>Dikarya</taxon>
        <taxon>Basidiomycota</taxon>
        <taxon>Agaricomycotina</taxon>
        <taxon>Agaricomycetes</taxon>
        <taxon>Polyporales</taxon>
        <taxon>Adustoporiaceae</taxon>
        <taxon>Rhodonia</taxon>
    </lineage>
</organism>
<dbReference type="Pfam" id="PF07653">
    <property type="entry name" value="SH3_2"/>
    <property type="match status" value="1"/>
</dbReference>
<evidence type="ECO:0000256" key="4">
    <source>
        <dbReference type="ARBA" id="ARBA00022692"/>
    </source>
</evidence>
<keyword evidence="16" id="KW-1185">Reference proteome</keyword>
<evidence type="ECO:0000256" key="3">
    <source>
        <dbReference type="ARBA" id="ARBA00022448"/>
    </source>
</evidence>
<evidence type="ECO:0000256" key="8">
    <source>
        <dbReference type="ARBA" id="ARBA00023136"/>
    </source>
</evidence>
<dbReference type="InterPro" id="IPR036028">
    <property type="entry name" value="SH3-like_dom_sf"/>
</dbReference>
<sequence length="306" mass="32600">MYGGGMGGGMGYGGMGGMYGGGYGSYGGMGGMGGMYGGMPGYGMPGPGQFDPSQPTLTQTLESTTQNTFALLHSIVQTFGGVAQMLESTFMATHSSFFAMVGVVDQIGQLRAALGSVLGLFGLLRWLRDLVTGRHSSGGMRGEFSEFMNGRPVQPVSGGAPPPKASKKPLVIFLLAIFGIPYAMHRLVRLLVARQQALAEQQGGALPPLDPSQLTFARALYPFEASTPAELALKENEIVAIMGKLDPATGMEMDPRLEVCPEGSEWWKGRTRDGREGWFPRKWVQVLERRKAVEGPAPTADAKKAE</sequence>
<dbReference type="STRING" id="670580.A0A1X6N3S2"/>
<comment type="similarity">
    <text evidence="1">Belongs to the peroxin-13 family.</text>
</comment>
<evidence type="ECO:0000256" key="9">
    <source>
        <dbReference type="ARBA" id="ARBA00023140"/>
    </source>
</evidence>
<accession>A0A1X6N3S2</accession>
<dbReference type="SUPFAM" id="SSF50044">
    <property type="entry name" value="SH3-domain"/>
    <property type="match status" value="1"/>
</dbReference>
<feature type="domain" description="SH3" evidence="14">
    <location>
        <begin position="212"/>
        <end position="289"/>
    </location>
</feature>
<dbReference type="SMART" id="SM00326">
    <property type="entry name" value="SH3"/>
    <property type="match status" value="1"/>
</dbReference>
<evidence type="ECO:0000259" key="14">
    <source>
        <dbReference type="PROSITE" id="PS50002"/>
    </source>
</evidence>
<keyword evidence="5" id="KW-0653">Protein transport</keyword>
<evidence type="ECO:0000256" key="13">
    <source>
        <dbReference type="PROSITE-ProRule" id="PRU00192"/>
    </source>
</evidence>
<dbReference type="InterPro" id="IPR007223">
    <property type="entry name" value="Peroxin-13_N"/>
</dbReference>
<dbReference type="EMBL" id="KZ110595">
    <property type="protein sequence ID" value="OSX63264.1"/>
    <property type="molecule type" value="Genomic_DNA"/>
</dbReference>
<dbReference type="PROSITE" id="PS50002">
    <property type="entry name" value="SH3"/>
    <property type="match status" value="1"/>
</dbReference>
<evidence type="ECO:0000256" key="1">
    <source>
        <dbReference type="ARBA" id="ARBA00006033"/>
    </source>
</evidence>
<evidence type="ECO:0000256" key="12">
    <source>
        <dbReference type="ARBA" id="ARBA00046271"/>
    </source>
</evidence>
<keyword evidence="4" id="KW-0812">Transmembrane</keyword>
<evidence type="ECO:0000256" key="11">
    <source>
        <dbReference type="ARBA" id="ARBA00034535"/>
    </source>
</evidence>
<evidence type="ECO:0000313" key="16">
    <source>
        <dbReference type="Proteomes" id="UP000194127"/>
    </source>
</evidence>
<proteinExistence type="inferred from homology"/>
<dbReference type="GO" id="GO:0005778">
    <property type="term" value="C:peroxisomal membrane"/>
    <property type="evidence" value="ECO:0007669"/>
    <property type="project" value="UniProtKB-SubCell"/>
</dbReference>
<evidence type="ECO:0000256" key="7">
    <source>
        <dbReference type="ARBA" id="ARBA00023010"/>
    </source>
</evidence>
<comment type="subcellular location">
    <subcellularLocation>
        <location evidence="12">Peroxisome membrane</location>
    </subcellularLocation>
</comment>
<reference evidence="15 16" key="1">
    <citation type="submission" date="2017-04" db="EMBL/GenBank/DDBJ databases">
        <title>Genome Sequence of the Model Brown-Rot Fungus Postia placenta SB12.</title>
        <authorList>
            <consortium name="DOE Joint Genome Institute"/>
            <person name="Gaskell J."/>
            <person name="Kersten P."/>
            <person name="Larrondo L.F."/>
            <person name="Canessa P."/>
            <person name="Martinez D."/>
            <person name="Hibbett D."/>
            <person name="Schmoll M."/>
            <person name="Kubicek C.P."/>
            <person name="Martinez A.T."/>
            <person name="Yadav J."/>
            <person name="Master E."/>
            <person name="Magnuson J.K."/>
            <person name="James T."/>
            <person name="Yaver D."/>
            <person name="Berka R."/>
            <person name="Labutti K."/>
            <person name="Lipzen A."/>
            <person name="Aerts A."/>
            <person name="Barry K."/>
            <person name="Henrissat B."/>
            <person name="Blanchette R."/>
            <person name="Grigoriev I."/>
            <person name="Cullen D."/>
        </authorList>
    </citation>
    <scope>NUCLEOTIDE SEQUENCE [LARGE SCALE GENOMIC DNA]</scope>
    <source>
        <strain evidence="15 16">MAD-698-R-SB12</strain>
    </source>
</reference>
<dbReference type="Pfam" id="PF04088">
    <property type="entry name" value="Peroxin-13_N"/>
    <property type="match status" value="1"/>
</dbReference>
<dbReference type="RefSeq" id="XP_024340058.1">
    <property type="nucleotide sequence ID" value="XM_024485097.1"/>
</dbReference>
<dbReference type="OrthoDB" id="10037838at2759"/>
<dbReference type="InterPro" id="IPR001452">
    <property type="entry name" value="SH3_domain"/>
</dbReference>
<keyword evidence="2 13" id="KW-0728">SH3 domain</keyword>
<evidence type="ECO:0000256" key="10">
    <source>
        <dbReference type="ARBA" id="ARBA00029693"/>
    </source>
</evidence>
<keyword evidence="8" id="KW-0472">Membrane</keyword>
<dbReference type="Gene3D" id="2.30.30.40">
    <property type="entry name" value="SH3 Domains"/>
    <property type="match status" value="1"/>
</dbReference>
<evidence type="ECO:0000313" key="15">
    <source>
        <dbReference type="EMBL" id="OSX63264.1"/>
    </source>
</evidence>
<evidence type="ECO:0000256" key="6">
    <source>
        <dbReference type="ARBA" id="ARBA00022989"/>
    </source>
</evidence>
<dbReference type="GO" id="GO:0016560">
    <property type="term" value="P:protein import into peroxisome matrix, docking"/>
    <property type="evidence" value="ECO:0007669"/>
    <property type="project" value="InterPro"/>
</dbReference>
<dbReference type="GO" id="GO:1990429">
    <property type="term" value="C:peroxisomal importomer complex"/>
    <property type="evidence" value="ECO:0007669"/>
    <property type="project" value="TreeGrafter"/>
</dbReference>
<keyword evidence="9" id="KW-0576">Peroxisome</keyword>
<dbReference type="GeneID" id="36330046"/>
<name>A0A1X6N3S2_9APHY</name>
<dbReference type="PRINTS" id="PR00452">
    <property type="entry name" value="SH3DOMAIN"/>
</dbReference>
<dbReference type="InterPro" id="IPR035463">
    <property type="entry name" value="Pex13"/>
</dbReference>
<evidence type="ECO:0000256" key="2">
    <source>
        <dbReference type="ARBA" id="ARBA00022443"/>
    </source>
</evidence>
<dbReference type="PANTHER" id="PTHR19332:SF1">
    <property type="entry name" value="PEROXISOMAL MEMBRANE PROTEIN PEX13"/>
    <property type="match status" value="1"/>
</dbReference>
<protein>
    <recommendedName>
        <fullName evidence="11">Peroxisomal membrane protein PEX13</fullName>
    </recommendedName>
    <alternativeName>
        <fullName evidence="10">Peroxin-13</fullName>
    </alternativeName>
</protein>
<keyword evidence="6" id="KW-1133">Transmembrane helix</keyword>
<dbReference type="Proteomes" id="UP000194127">
    <property type="component" value="Unassembled WGS sequence"/>
</dbReference>